<name>A0A401TTR6_CHIPU</name>
<dbReference type="EMBL" id="BEZZ01173146">
    <property type="protein sequence ID" value="GCC46022.1"/>
    <property type="molecule type" value="Genomic_DNA"/>
</dbReference>
<keyword evidence="3" id="KW-1185">Reference proteome</keyword>
<sequence length="57" mass="6029">MPEPSSMSGNVRLKRGATVGHRQHDHLGADADPRIEVGDVLIGEAQATGGDMGTYRL</sequence>
<proteinExistence type="predicted"/>
<reference evidence="2 3" key="1">
    <citation type="journal article" date="2018" name="Nat. Ecol. Evol.">
        <title>Shark genomes provide insights into elasmobranch evolution and the origin of vertebrates.</title>
        <authorList>
            <person name="Hara Y"/>
            <person name="Yamaguchi K"/>
            <person name="Onimaru K"/>
            <person name="Kadota M"/>
            <person name="Koyanagi M"/>
            <person name="Keeley SD"/>
            <person name="Tatsumi K"/>
            <person name="Tanaka K"/>
            <person name="Motone F"/>
            <person name="Kageyama Y"/>
            <person name="Nozu R"/>
            <person name="Adachi N"/>
            <person name="Nishimura O"/>
            <person name="Nakagawa R"/>
            <person name="Tanegashima C"/>
            <person name="Kiyatake I"/>
            <person name="Matsumoto R"/>
            <person name="Murakumo K"/>
            <person name="Nishida K"/>
            <person name="Terakita A"/>
            <person name="Kuratani S"/>
            <person name="Sato K"/>
            <person name="Hyodo S Kuraku.S."/>
        </authorList>
    </citation>
    <scope>NUCLEOTIDE SEQUENCE [LARGE SCALE GENOMIC DNA]</scope>
</reference>
<dbReference type="Proteomes" id="UP000287033">
    <property type="component" value="Unassembled WGS sequence"/>
</dbReference>
<dbReference type="AlphaFoldDB" id="A0A401TTR6"/>
<evidence type="ECO:0000256" key="1">
    <source>
        <dbReference type="SAM" id="MobiDB-lite"/>
    </source>
</evidence>
<organism evidence="2 3">
    <name type="scientific">Chiloscyllium punctatum</name>
    <name type="common">Brownbanded bambooshark</name>
    <name type="synonym">Hemiscyllium punctatum</name>
    <dbReference type="NCBI Taxonomy" id="137246"/>
    <lineage>
        <taxon>Eukaryota</taxon>
        <taxon>Metazoa</taxon>
        <taxon>Chordata</taxon>
        <taxon>Craniata</taxon>
        <taxon>Vertebrata</taxon>
        <taxon>Chondrichthyes</taxon>
        <taxon>Elasmobranchii</taxon>
        <taxon>Galeomorphii</taxon>
        <taxon>Galeoidea</taxon>
        <taxon>Orectolobiformes</taxon>
        <taxon>Hemiscylliidae</taxon>
        <taxon>Chiloscyllium</taxon>
    </lineage>
</organism>
<comment type="caution">
    <text evidence="2">The sequence shown here is derived from an EMBL/GenBank/DDBJ whole genome shotgun (WGS) entry which is preliminary data.</text>
</comment>
<gene>
    <name evidence="2" type="ORF">chiPu_0030038</name>
</gene>
<evidence type="ECO:0000313" key="3">
    <source>
        <dbReference type="Proteomes" id="UP000287033"/>
    </source>
</evidence>
<accession>A0A401TTR6</accession>
<feature type="non-terminal residue" evidence="2">
    <location>
        <position position="57"/>
    </location>
</feature>
<feature type="region of interest" description="Disordered" evidence="1">
    <location>
        <begin position="1"/>
        <end position="32"/>
    </location>
</feature>
<evidence type="ECO:0000313" key="2">
    <source>
        <dbReference type="EMBL" id="GCC46022.1"/>
    </source>
</evidence>
<protein>
    <submittedName>
        <fullName evidence="2">Uncharacterized protein</fullName>
    </submittedName>
</protein>